<reference evidence="7" key="1">
    <citation type="journal article" date="2012" name="PLoS Genet.">
        <title>The genomes of the fungal plant pathogens Cladosporium fulvum and Dothistroma septosporum reveal adaptation to different hosts and lifestyles but also signatures of common ancestry.</title>
        <authorList>
            <person name="de Wit P.J.G.M."/>
            <person name="van der Burgt A."/>
            <person name="Oekmen B."/>
            <person name="Stergiopoulos I."/>
            <person name="Abd-Elsalam K.A."/>
            <person name="Aerts A.L."/>
            <person name="Bahkali A.H."/>
            <person name="Beenen H.G."/>
            <person name="Chettri P."/>
            <person name="Cox M.P."/>
            <person name="Datema E."/>
            <person name="de Vries R.P."/>
            <person name="Dhillon B."/>
            <person name="Ganley A.R."/>
            <person name="Griffiths S.A."/>
            <person name="Guo Y."/>
            <person name="Hamelin R.C."/>
            <person name="Henrissat B."/>
            <person name="Kabir M.S."/>
            <person name="Jashni M.K."/>
            <person name="Kema G."/>
            <person name="Klaubauf S."/>
            <person name="Lapidus A."/>
            <person name="Levasseur A."/>
            <person name="Lindquist E."/>
            <person name="Mehrabi R."/>
            <person name="Ohm R.A."/>
            <person name="Owen T.J."/>
            <person name="Salamov A."/>
            <person name="Schwelm A."/>
            <person name="Schijlen E."/>
            <person name="Sun H."/>
            <person name="van den Burg H.A."/>
            <person name="van Ham R.C.H.J."/>
            <person name="Zhang S."/>
            <person name="Goodwin S.B."/>
            <person name="Grigoriev I.V."/>
            <person name="Collemare J."/>
            <person name="Bradshaw R.E."/>
        </authorList>
    </citation>
    <scope>NUCLEOTIDE SEQUENCE [LARGE SCALE GENOMIC DNA]</scope>
    <source>
        <strain evidence="7">NZE10 / CBS 128990</strain>
    </source>
</reference>
<dbReference type="HOGENOM" id="CLU_005445_1_0_1"/>
<name>N1PCK5_DOTSN</name>
<accession>N1PCK5</accession>
<comment type="subcellular location">
    <subcellularLocation>
        <location evidence="1">Cytoplasm</location>
    </subcellularLocation>
</comment>
<dbReference type="InterPro" id="IPR001715">
    <property type="entry name" value="CH_dom"/>
</dbReference>
<dbReference type="InterPro" id="IPR036872">
    <property type="entry name" value="CH_dom_sf"/>
</dbReference>
<dbReference type="Proteomes" id="UP000016933">
    <property type="component" value="Unassembled WGS sequence"/>
</dbReference>
<keyword evidence="2" id="KW-0963">Cytoplasm</keyword>
<keyword evidence="7" id="KW-1185">Reference proteome</keyword>
<feature type="compositionally biased region" description="Basic and acidic residues" evidence="4">
    <location>
        <begin position="217"/>
        <end position="226"/>
    </location>
</feature>
<evidence type="ECO:0000313" key="6">
    <source>
        <dbReference type="EMBL" id="EME40022.1"/>
    </source>
</evidence>
<dbReference type="OrthoDB" id="76388at2759"/>
<feature type="region of interest" description="Disordered" evidence="4">
    <location>
        <begin position="331"/>
        <end position="373"/>
    </location>
</feature>
<evidence type="ECO:0000256" key="3">
    <source>
        <dbReference type="ARBA" id="ARBA00022860"/>
    </source>
</evidence>
<dbReference type="GO" id="GO:0005516">
    <property type="term" value="F:calmodulin binding"/>
    <property type="evidence" value="ECO:0007669"/>
    <property type="project" value="UniProtKB-KW"/>
</dbReference>
<feature type="region of interest" description="Disordered" evidence="4">
    <location>
        <begin position="1"/>
        <end position="31"/>
    </location>
</feature>
<dbReference type="GO" id="GO:0007051">
    <property type="term" value="P:spindle organization"/>
    <property type="evidence" value="ECO:0007669"/>
    <property type="project" value="TreeGrafter"/>
</dbReference>
<dbReference type="PANTHER" id="PTHR22706:SF1">
    <property type="entry name" value="ASSEMBLY FACTOR FOR SPINDLE MICROTUBULES"/>
    <property type="match status" value="1"/>
</dbReference>
<dbReference type="AlphaFoldDB" id="N1PCK5"/>
<reference evidence="6 7" key="2">
    <citation type="journal article" date="2012" name="PLoS Pathog.">
        <title>Diverse lifestyles and strategies of plant pathogenesis encoded in the genomes of eighteen Dothideomycetes fungi.</title>
        <authorList>
            <person name="Ohm R.A."/>
            <person name="Feau N."/>
            <person name="Henrissat B."/>
            <person name="Schoch C.L."/>
            <person name="Horwitz B.A."/>
            <person name="Barry K.W."/>
            <person name="Condon B.J."/>
            <person name="Copeland A.C."/>
            <person name="Dhillon B."/>
            <person name="Glaser F."/>
            <person name="Hesse C.N."/>
            <person name="Kosti I."/>
            <person name="LaButti K."/>
            <person name="Lindquist E.A."/>
            <person name="Lucas S."/>
            <person name="Salamov A.A."/>
            <person name="Bradshaw R.E."/>
            <person name="Ciuffetti L."/>
            <person name="Hamelin R.C."/>
            <person name="Kema G.H.J."/>
            <person name="Lawrence C."/>
            <person name="Scott J.A."/>
            <person name="Spatafora J.W."/>
            <person name="Turgeon B.G."/>
            <person name="de Wit P.J.G.M."/>
            <person name="Zhong S."/>
            <person name="Goodwin S.B."/>
            <person name="Grigoriev I.V."/>
        </authorList>
    </citation>
    <scope>NUCLEOTIDE SEQUENCE [LARGE SCALE GENOMIC DNA]</scope>
    <source>
        <strain evidence="7">NZE10 / CBS 128990</strain>
    </source>
</reference>
<evidence type="ECO:0000256" key="4">
    <source>
        <dbReference type="SAM" id="MobiDB-lite"/>
    </source>
</evidence>
<dbReference type="GO" id="GO:0051295">
    <property type="term" value="P:establishment of meiotic spindle localization"/>
    <property type="evidence" value="ECO:0007669"/>
    <property type="project" value="TreeGrafter"/>
</dbReference>
<dbReference type="InterPro" id="IPR051185">
    <property type="entry name" value="ASPM"/>
</dbReference>
<dbReference type="OMA" id="YIPPDDT"/>
<proteinExistence type="predicted"/>
<dbReference type="STRING" id="675120.N1PCK5"/>
<dbReference type="GO" id="GO:0000278">
    <property type="term" value="P:mitotic cell cycle"/>
    <property type="evidence" value="ECO:0007669"/>
    <property type="project" value="TreeGrafter"/>
</dbReference>
<protein>
    <recommendedName>
        <fullName evidence="5">Calponin-homology (CH) domain-containing protein</fullName>
    </recommendedName>
</protein>
<dbReference type="GO" id="GO:0005737">
    <property type="term" value="C:cytoplasm"/>
    <property type="evidence" value="ECO:0007669"/>
    <property type="project" value="UniProtKB-SubCell"/>
</dbReference>
<dbReference type="SUPFAM" id="SSF47576">
    <property type="entry name" value="Calponin-homology domain, CH-domain"/>
    <property type="match status" value="1"/>
</dbReference>
<dbReference type="GO" id="GO:0000922">
    <property type="term" value="C:spindle pole"/>
    <property type="evidence" value="ECO:0007669"/>
    <property type="project" value="TreeGrafter"/>
</dbReference>
<feature type="domain" description="Calponin-homology (CH)" evidence="5">
    <location>
        <begin position="640"/>
        <end position="796"/>
    </location>
</feature>
<feature type="compositionally biased region" description="Polar residues" evidence="4">
    <location>
        <begin position="20"/>
        <end position="31"/>
    </location>
</feature>
<evidence type="ECO:0000256" key="1">
    <source>
        <dbReference type="ARBA" id="ARBA00004496"/>
    </source>
</evidence>
<evidence type="ECO:0000313" key="7">
    <source>
        <dbReference type="Proteomes" id="UP000016933"/>
    </source>
</evidence>
<dbReference type="CDD" id="cd21223">
    <property type="entry name" value="CH_ASPM_rpt1"/>
    <property type="match status" value="1"/>
</dbReference>
<gene>
    <name evidence="6" type="ORF">DOTSEDRAFT_74780</name>
</gene>
<keyword evidence="3" id="KW-0112">Calmodulin-binding</keyword>
<dbReference type="Gene3D" id="1.10.418.10">
    <property type="entry name" value="Calponin-like domain"/>
    <property type="match status" value="1"/>
</dbReference>
<sequence length="1043" mass="114358">MSRTSLATPCPTGSMGSLRLSITSQHSVSDDTTTNIEYTRALDPSLKASKPRRSSMFPSKATKRAPVTIFEDVVEDEQLVVADNPVKSQGKTMLCKPARKPVVAAATSNSTSMSNGTEQRVGGMREIGQGTSRISSVGNGWMGLGLGGGSGSGDAGGYQTWAGIGGALKKEARRRTIFMPSDDTTMLTIHPGAHDTNRLEDTFQLSKVNGSAAEESSEPKQKDILKPGRRPRKSLAVAPRRIPLQHSLENLNKEVETFDVCGENTGKENVPPMAAKMLDLKSFAVITRPAAVQDRAVPRSSVSQPIAASRKRQSVAPRTAVPVLAPVVSRPAVTRPSTAQRRQASKAAGTMASSRAPGTLSPHEISVNQSQAADNRMRHILEYPDRKKRIREHIAMKRLEMGTAKLSLYPVLLENLDQPELYEDNWLSQQEVALTEVVNGIFTAARDRPKPSSTGNLRKQFLDIYHQPEVSMLHRRLHASLLYGALSKPKTATALRDLSRDIGLRKRFVILWLDTYDEDSLRTAAETVVGRQVPRTLTQGSPKGVTKTEHLLDPHVDRRALTKFLETFFAAPVDVDPSEAQLSSSAEVVRWRKTMLRSLMLVWLLDNAKSSGIVGDCLFKRAAVAKSSTAVLHELSSMLMPSVGDITRALKQMDYDVQHVQDPLDEVTYQIDNLAVDLRDGVLLTHLVEVLLYGAKIETDRVDNEITITLPDTTTLASVYDDPDGLRNTRMLSRHLKMPAIGHAQKSFNVQVALSALECHDVHAANVVGNVTSEDIVIGHRERSLNLLWSLVSAFGLKHLIDWKALKADVQRHGVTALDESANEQNCPSNVEEVALLLGWASAYANQGELKKVTNLTTSFADGEAYISIIDGFSAYMPNHEHEAKRASSDGNTNLEARLEALGCSKAFTRQLASAVGNIPSRETTISNLAFLASRLLPLASRDQAAATIQRAFRQKRARIVASQRIALMRMARDCATVVHTRQRINAAATRIQRAWRAVVHARLQRMSTDVANFQTLARGWSTKRTTRVARSVVVAPQRVVDG</sequence>
<feature type="region of interest" description="Disordered" evidence="4">
    <location>
        <begin position="296"/>
        <end position="317"/>
    </location>
</feature>
<evidence type="ECO:0000259" key="5">
    <source>
        <dbReference type="PROSITE" id="PS50021"/>
    </source>
</evidence>
<dbReference type="PANTHER" id="PTHR22706">
    <property type="entry name" value="ASSEMBLY FACTOR FOR SPINDLE MICROTUBULES"/>
    <property type="match status" value="1"/>
</dbReference>
<dbReference type="eggNOG" id="KOG0165">
    <property type="taxonomic scope" value="Eukaryota"/>
</dbReference>
<evidence type="ECO:0000256" key="2">
    <source>
        <dbReference type="ARBA" id="ARBA00022490"/>
    </source>
</evidence>
<dbReference type="EMBL" id="KB446544">
    <property type="protein sequence ID" value="EME40022.1"/>
    <property type="molecule type" value="Genomic_DNA"/>
</dbReference>
<organism evidence="6 7">
    <name type="scientific">Dothistroma septosporum (strain NZE10 / CBS 128990)</name>
    <name type="common">Red band needle blight fungus</name>
    <name type="synonym">Mycosphaerella pini</name>
    <dbReference type="NCBI Taxonomy" id="675120"/>
    <lineage>
        <taxon>Eukaryota</taxon>
        <taxon>Fungi</taxon>
        <taxon>Dikarya</taxon>
        <taxon>Ascomycota</taxon>
        <taxon>Pezizomycotina</taxon>
        <taxon>Dothideomycetes</taxon>
        <taxon>Dothideomycetidae</taxon>
        <taxon>Mycosphaerellales</taxon>
        <taxon>Mycosphaerellaceae</taxon>
        <taxon>Dothistroma</taxon>
    </lineage>
</organism>
<feature type="region of interest" description="Disordered" evidence="4">
    <location>
        <begin position="208"/>
        <end position="234"/>
    </location>
</feature>
<dbReference type="PROSITE" id="PS50021">
    <property type="entry name" value="CH"/>
    <property type="match status" value="1"/>
</dbReference>